<evidence type="ECO:0000313" key="1">
    <source>
        <dbReference type="EMBL" id="MBC8317049.1"/>
    </source>
</evidence>
<comment type="caution">
    <text evidence="1">The sequence shown here is derived from an EMBL/GenBank/DDBJ whole genome shotgun (WGS) entry which is preliminary data.</text>
</comment>
<dbReference type="EMBL" id="JACNJZ010000067">
    <property type="protein sequence ID" value="MBC8317049.1"/>
    <property type="molecule type" value="Genomic_DNA"/>
</dbReference>
<gene>
    <name evidence="1" type="ORF">H8E41_04025</name>
</gene>
<name>A0A8J6NDS8_9BACT</name>
<protein>
    <submittedName>
        <fullName evidence="1">Calcium-binding protein</fullName>
    </submittedName>
</protein>
<dbReference type="AlphaFoldDB" id="A0A8J6NDS8"/>
<reference evidence="1 2" key="1">
    <citation type="submission" date="2020-08" db="EMBL/GenBank/DDBJ databases">
        <title>Bridging the membrane lipid divide: bacteria of the FCB group superphylum have the potential to synthesize archaeal ether lipids.</title>
        <authorList>
            <person name="Villanueva L."/>
            <person name="Von Meijenfeldt F.A.B."/>
            <person name="Westbye A.B."/>
            <person name="Yadav S."/>
            <person name="Hopmans E.C."/>
            <person name="Dutilh B.E."/>
            <person name="Sinninghe Damste J.S."/>
        </authorList>
    </citation>
    <scope>NUCLEOTIDE SEQUENCE [LARGE SCALE GENOMIC DNA]</scope>
    <source>
        <strain evidence="1">NIOZ-UU47</strain>
    </source>
</reference>
<organism evidence="1 2">
    <name type="scientific">Candidatus Desulfobia pelagia</name>
    <dbReference type="NCBI Taxonomy" id="2841692"/>
    <lineage>
        <taxon>Bacteria</taxon>
        <taxon>Pseudomonadati</taxon>
        <taxon>Thermodesulfobacteriota</taxon>
        <taxon>Desulfobulbia</taxon>
        <taxon>Desulfobulbales</taxon>
        <taxon>Desulfobulbaceae</taxon>
        <taxon>Candidatus Desulfobia</taxon>
    </lineage>
</organism>
<feature type="non-terminal residue" evidence="1">
    <location>
        <position position="33"/>
    </location>
</feature>
<accession>A0A8J6NDS8</accession>
<dbReference type="InterPro" id="IPR020994">
    <property type="entry name" value="Uncharacterised_Ca-bd_CcbP"/>
</dbReference>
<sequence>MKRIQEDPDREDRIQNEAVVDAYNEEEQAMGWY</sequence>
<evidence type="ECO:0000313" key="2">
    <source>
        <dbReference type="Proteomes" id="UP000614424"/>
    </source>
</evidence>
<dbReference type="Pfam" id="PF11535">
    <property type="entry name" value="Calci_bind_CcbP"/>
    <property type="match status" value="1"/>
</dbReference>
<proteinExistence type="predicted"/>
<dbReference type="Gene3D" id="6.10.140.400">
    <property type="match status" value="1"/>
</dbReference>
<dbReference type="Proteomes" id="UP000614424">
    <property type="component" value="Unassembled WGS sequence"/>
</dbReference>